<reference evidence="1" key="1">
    <citation type="submission" date="2020-01" db="EMBL/GenBank/DDBJ databases">
        <authorList>
            <person name="Mishra B."/>
        </authorList>
    </citation>
    <scope>NUCLEOTIDE SEQUENCE [LARGE SCALE GENOMIC DNA]</scope>
</reference>
<dbReference type="OrthoDB" id="6359816at2759"/>
<evidence type="ECO:0000313" key="2">
    <source>
        <dbReference type="Proteomes" id="UP000467841"/>
    </source>
</evidence>
<protein>
    <submittedName>
        <fullName evidence="1">Uncharacterized protein</fullName>
    </submittedName>
</protein>
<dbReference type="Gene3D" id="1.25.40.420">
    <property type="match status" value="1"/>
</dbReference>
<organism evidence="1 2">
    <name type="scientific">Microthlaspi erraticum</name>
    <dbReference type="NCBI Taxonomy" id="1685480"/>
    <lineage>
        <taxon>Eukaryota</taxon>
        <taxon>Viridiplantae</taxon>
        <taxon>Streptophyta</taxon>
        <taxon>Embryophyta</taxon>
        <taxon>Tracheophyta</taxon>
        <taxon>Spermatophyta</taxon>
        <taxon>Magnoliopsida</taxon>
        <taxon>eudicotyledons</taxon>
        <taxon>Gunneridae</taxon>
        <taxon>Pentapetalae</taxon>
        <taxon>rosids</taxon>
        <taxon>malvids</taxon>
        <taxon>Brassicales</taxon>
        <taxon>Brassicaceae</taxon>
        <taxon>Coluteocarpeae</taxon>
        <taxon>Microthlaspi</taxon>
    </lineage>
</organism>
<comment type="caution">
    <text evidence="1">The sequence shown here is derived from an EMBL/GenBank/DDBJ whole genome shotgun (WGS) entry which is preliminary data.</text>
</comment>
<dbReference type="InterPro" id="IPR044784">
    <property type="entry name" value="At1g01640-like"/>
</dbReference>
<dbReference type="AlphaFoldDB" id="A0A6D2KZ07"/>
<dbReference type="Proteomes" id="UP000467841">
    <property type="component" value="Unassembled WGS sequence"/>
</dbReference>
<gene>
    <name evidence="1" type="ORF">MERR_LOCUS44963</name>
</gene>
<name>A0A6D2KZ07_9BRAS</name>
<dbReference type="EMBL" id="CACVBM020001706">
    <property type="protein sequence ID" value="CAA7057727.1"/>
    <property type="molecule type" value="Genomic_DNA"/>
</dbReference>
<proteinExistence type="predicted"/>
<evidence type="ECO:0000313" key="1">
    <source>
        <dbReference type="EMBL" id="CAA7057727.1"/>
    </source>
</evidence>
<dbReference type="PANTHER" id="PTHR47274">
    <property type="entry name" value="BTB/POZ DOMAIN CONTAINING PROTEIN, EXPRESSED-RELATED"/>
    <property type="match status" value="1"/>
</dbReference>
<accession>A0A6D2KZ07</accession>
<keyword evidence="2" id="KW-1185">Reference proteome</keyword>
<dbReference type="CDD" id="cd14733">
    <property type="entry name" value="BACK"/>
    <property type="match status" value="1"/>
</dbReference>
<sequence>MLMSDRYQVNYLKTQYEELVTKLTPEKSLMAYDFAHQHKAKHLFGAALSRITENMEEIIKSAGYMELVNKDPSLVVEIYEAYMSKQQNSGAGESMDSIRPEEVTWIIEWGFSGGDQFFQLSPRVP</sequence>